<evidence type="ECO:0000313" key="5">
    <source>
        <dbReference type="Proteomes" id="UP001634394"/>
    </source>
</evidence>
<dbReference type="InterPro" id="IPR001373">
    <property type="entry name" value="Cullin_N"/>
</dbReference>
<evidence type="ECO:0000313" key="4">
    <source>
        <dbReference type="EMBL" id="KAL3863410.1"/>
    </source>
</evidence>
<dbReference type="PANTHER" id="PTHR46636:SF1">
    <property type="entry name" value="CDK2-ASSOCIATED AND CULLIN DOMAIN-CONTAINING PROTEIN 1"/>
    <property type="match status" value="1"/>
</dbReference>
<dbReference type="EMBL" id="JBJQND010000010">
    <property type="protein sequence ID" value="KAL3863410.1"/>
    <property type="molecule type" value="Genomic_DNA"/>
</dbReference>
<organism evidence="4 5">
    <name type="scientific">Sinanodonta woodiana</name>
    <name type="common">Chinese pond mussel</name>
    <name type="synonym">Anodonta woodiana</name>
    <dbReference type="NCBI Taxonomy" id="1069815"/>
    <lineage>
        <taxon>Eukaryota</taxon>
        <taxon>Metazoa</taxon>
        <taxon>Spiralia</taxon>
        <taxon>Lophotrochozoa</taxon>
        <taxon>Mollusca</taxon>
        <taxon>Bivalvia</taxon>
        <taxon>Autobranchia</taxon>
        <taxon>Heteroconchia</taxon>
        <taxon>Palaeoheterodonta</taxon>
        <taxon>Unionida</taxon>
        <taxon>Unionoidea</taxon>
        <taxon>Unionidae</taxon>
        <taxon>Unioninae</taxon>
        <taxon>Sinanodonta</taxon>
    </lineage>
</organism>
<dbReference type="AlphaFoldDB" id="A0ABD3VSN7"/>
<keyword evidence="5" id="KW-1185">Reference proteome</keyword>
<feature type="domain" description="Cullin N-terminal" evidence="3">
    <location>
        <begin position="77"/>
        <end position="213"/>
    </location>
</feature>
<feature type="region of interest" description="Disordered" evidence="2">
    <location>
        <begin position="29"/>
        <end position="52"/>
    </location>
</feature>
<dbReference type="Pfam" id="PF00888">
    <property type="entry name" value="Cullin"/>
    <property type="match status" value="1"/>
</dbReference>
<dbReference type="SUPFAM" id="SSF74788">
    <property type="entry name" value="Cullin repeat-like"/>
    <property type="match status" value="1"/>
</dbReference>
<dbReference type="InterPro" id="IPR016159">
    <property type="entry name" value="Cullin_repeat-like_dom_sf"/>
</dbReference>
<protein>
    <recommendedName>
        <fullName evidence="3">Cullin N-terminal domain-containing protein</fullName>
    </recommendedName>
</protein>
<evidence type="ECO:0000259" key="3">
    <source>
        <dbReference type="Pfam" id="PF00888"/>
    </source>
</evidence>
<dbReference type="Proteomes" id="UP001634394">
    <property type="component" value="Unassembled WGS sequence"/>
</dbReference>
<accession>A0ABD3VSN7</accession>
<feature type="region of interest" description="Disordered" evidence="2">
    <location>
        <begin position="277"/>
        <end position="301"/>
    </location>
</feature>
<gene>
    <name evidence="4" type="ORF">ACJMK2_005167</name>
</gene>
<name>A0ABD3VSN7_SINWO</name>
<sequence>MFGSGSGCGLPVVLADVHCKTRLAKAKMDEPMEEAEADTTHPDLVPEVPKRQPNPLLRPGSMVMMTITVEDYESQYWPKLEQAIDQLLIMQPGQYIPISYEQMYSCVYKCVCKQFSERLYADLMKHIKSHLFVLDRELEESMQTSTSYIHKFSFLMNQYLQALGGIVPIFNYMNRFYVETKLKTDLSQELRNLFRTVVVDKHASTILSLLEDANSKPFTVSPPTMAMLIKNLHLLNPEYAKINPALFSKYIPNVLPATSLLELDKYAEETKQMQLEIHKHPGFEGNDRSRKRRIEEEGPIK</sequence>
<comment type="caution">
    <text evidence="4">The sequence shown here is derived from an EMBL/GenBank/DDBJ whole genome shotgun (WGS) entry which is preliminary data.</text>
</comment>
<proteinExistence type="inferred from homology"/>
<dbReference type="Gene3D" id="1.20.1310.10">
    <property type="entry name" value="Cullin Repeats"/>
    <property type="match status" value="1"/>
</dbReference>
<reference evidence="4 5" key="1">
    <citation type="submission" date="2024-11" db="EMBL/GenBank/DDBJ databases">
        <title>Chromosome-level genome assembly of the freshwater bivalve Anodonta woodiana.</title>
        <authorList>
            <person name="Chen X."/>
        </authorList>
    </citation>
    <scope>NUCLEOTIDE SEQUENCE [LARGE SCALE GENOMIC DNA]</scope>
    <source>
        <strain evidence="4">MN2024</strain>
        <tissue evidence="4">Gills</tissue>
    </source>
</reference>
<evidence type="ECO:0000256" key="1">
    <source>
        <dbReference type="ARBA" id="ARBA00006019"/>
    </source>
</evidence>
<dbReference type="InterPro" id="IPR042652">
    <property type="entry name" value="CACUL1"/>
</dbReference>
<comment type="similarity">
    <text evidence="1">Belongs to the cullin family.</text>
</comment>
<evidence type="ECO:0000256" key="2">
    <source>
        <dbReference type="SAM" id="MobiDB-lite"/>
    </source>
</evidence>
<dbReference type="PANTHER" id="PTHR46636">
    <property type="entry name" value="CDK2-ASSOCIATED AND CULLIN DOMAIN-CONTAINING PROTEIN 1"/>
    <property type="match status" value="1"/>
</dbReference>